<dbReference type="EMBL" id="CAJVQB010015999">
    <property type="protein sequence ID" value="CAG8777832.1"/>
    <property type="molecule type" value="Genomic_DNA"/>
</dbReference>
<dbReference type="Proteomes" id="UP000789901">
    <property type="component" value="Unassembled WGS sequence"/>
</dbReference>
<name>A0ABN7VIV2_GIGMA</name>
<proteinExistence type="inferred from homology"/>
<organism evidence="2 3">
    <name type="scientific">Gigaspora margarita</name>
    <dbReference type="NCBI Taxonomy" id="4874"/>
    <lineage>
        <taxon>Eukaryota</taxon>
        <taxon>Fungi</taxon>
        <taxon>Fungi incertae sedis</taxon>
        <taxon>Mucoromycota</taxon>
        <taxon>Glomeromycotina</taxon>
        <taxon>Glomeromycetes</taxon>
        <taxon>Diversisporales</taxon>
        <taxon>Gigasporaceae</taxon>
        <taxon>Gigaspora</taxon>
    </lineage>
</organism>
<reference evidence="2 3" key="1">
    <citation type="submission" date="2021-06" db="EMBL/GenBank/DDBJ databases">
        <authorList>
            <person name="Kallberg Y."/>
            <person name="Tangrot J."/>
            <person name="Rosling A."/>
        </authorList>
    </citation>
    <scope>NUCLEOTIDE SEQUENCE [LARGE SCALE GENOMIC DNA]</scope>
    <source>
        <strain evidence="2 3">120-4 pot B 10/14</strain>
    </source>
</reference>
<evidence type="ECO:0000256" key="1">
    <source>
        <dbReference type="ARBA" id="ARBA00010098"/>
    </source>
</evidence>
<comment type="similarity">
    <text evidence="1">Belongs to the RRN3 family.</text>
</comment>
<comment type="caution">
    <text evidence="2">The sequence shown here is derived from an EMBL/GenBank/DDBJ whole genome shotgun (WGS) entry which is preliminary data.</text>
</comment>
<dbReference type="PANTHER" id="PTHR12790">
    <property type="entry name" value="TRANSCRIPTION INITIATION FACTOR IA RRN3"/>
    <property type="match status" value="1"/>
</dbReference>
<sequence>MDTIKFKQEFTIMCTVTFKAITEKNKGDSTKYNELVDEINRNHFHDASDTRKLRLWIMTFSRATSLLDESCSALVNAILKLDWTGHDNNLVVIYVMFLANLISSHSDYMPKVLGMLVNHFVFLHYALKNIFPMVPSGAEELFGILSRGFPHKSESLPAQVTYLKNLLQLLEYIPCLQSQILELIFDRLIVLDTEVQGKIEEIEDMEDASTKYELSLHSDQGSQSSCASSVYSKSRFNSPTDSYDGDFDYGSEEDALDIEDSAPSIVALDIGEMIEKLDCMIKLVFDYLKWFFDKGTKNERDDLFDILLTIFEENILYTFKSRYIQFIIFWYVSMDKSYPRQFLSLLLNKILNDKEPDIIREAASQYIGSFVGRANYLSSTEIRLCIQALLLWTERYIESYEPTLQLPDPLKHMKFYSIVQSLMYIFCFRWKDLREVTGGIPRWCYEVVGYHKIINSSFRPLQVCTLIFKVLKNTSDMFQAIVEALQFMNFEKQYSKRFGIIEQGILNISEYFPFDPFRLKTSQPYIEPIYRDWAGMPDKNQVAMEE</sequence>
<dbReference type="Pfam" id="PF05327">
    <property type="entry name" value="RRN3"/>
    <property type="match status" value="1"/>
</dbReference>
<evidence type="ECO:0000313" key="2">
    <source>
        <dbReference type="EMBL" id="CAG8777832.1"/>
    </source>
</evidence>
<accession>A0ABN7VIV2</accession>
<dbReference type="PANTHER" id="PTHR12790:SF0">
    <property type="entry name" value="RNA POLYMERASE I-SPECIFIC TRANSCRIPTION INITIATION FACTOR RRN3-RELATED"/>
    <property type="match status" value="1"/>
</dbReference>
<gene>
    <name evidence="2" type="ORF">GMARGA_LOCUS19299</name>
</gene>
<dbReference type="InterPro" id="IPR007991">
    <property type="entry name" value="RNA_pol_I_trans_ini_fac_RRN3"/>
</dbReference>
<evidence type="ECO:0000313" key="3">
    <source>
        <dbReference type="Proteomes" id="UP000789901"/>
    </source>
</evidence>
<keyword evidence="3" id="KW-1185">Reference proteome</keyword>
<protein>
    <submittedName>
        <fullName evidence="2">19437_t:CDS:1</fullName>
    </submittedName>
</protein>